<dbReference type="InterPro" id="IPR005299">
    <property type="entry name" value="MeTrfase_7"/>
</dbReference>
<comment type="caution">
    <text evidence="1">The sequence shown here is derived from an EMBL/GenBank/DDBJ whole genome shotgun (WGS) entry which is preliminary data.</text>
</comment>
<reference evidence="1" key="1">
    <citation type="submission" date="2020-12" db="EMBL/GenBank/DDBJ databases">
        <title>WGS assembly of Carya illinoinensis cv. Pawnee.</title>
        <authorList>
            <person name="Platts A."/>
            <person name="Shu S."/>
            <person name="Wright S."/>
            <person name="Barry K."/>
            <person name="Edger P."/>
            <person name="Pires J.C."/>
            <person name="Schmutz J."/>
        </authorList>
    </citation>
    <scope>NUCLEOTIDE SEQUENCE</scope>
    <source>
        <tissue evidence="1">Leaf</tissue>
    </source>
</reference>
<protein>
    <recommendedName>
        <fullName evidence="3">S-adenosylmethionine-dependent methyltransferase</fullName>
    </recommendedName>
</protein>
<evidence type="ECO:0000313" key="2">
    <source>
        <dbReference type="Proteomes" id="UP000811609"/>
    </source>
</evidence>
<dbReference type="Proteomes" id="UP000811609">
    <property type="component" value="Chromosome 6"/>
</dbReference>
<dbReference type="EMBL" id="CM031814">
    <property type="protein sequence ID" value="KAG6650015.1"/>
    <property type="molecule type" value="Genomic_DNA"/>
</dbReference>
<keyword evidence="2" id="KW-1185">Reference proteome</keyword>
<gene>
    <name evidence="1" type="ORF">CIPAW_06G014200</name>
</gene>
<dbReference type="Pfam" id="PF03492">
    <property type="entry name" value="Methyltransf_7"/>
    <property type="match status" value="1"/>
</dbReference>
<dbReference type="PANTHER" id="PTHR31009">
    <property type="entry name" value="S-ADENOSYL-L-METHIONINE:CARBOXYL METHYLTRANSFERASE FAMILY PROTEIN"/>
    <property type="match status" value="1"/>
</dbReference>
<evidence type="ECO:0000313" key="1">
    <source>
        <dbReference type="EMBL" id="KAG6650015.1"/>
    </source>
</evidence>
<dbReference type="AlphaFoldDB" id="A0A8T1Q339"/>
<proteinExistence type="predicted"/>
<sequence length="295" mass="32952">MNGGEGPNSYTHNSKQQRKGSYRAKVLLSNSIQEKLTVENKLNTVLCIADLGCSTGTNTFIAVQNIIEALELLYRSRSRGLDTDQIPEFQVFFNDHSSNDFNTLFKSLPPNRQYFAAGVPGSFHARLFPNSSLPFIHSSYALHWLSRVPIEVMDESSPAWNKGRIHYTNAPKQVGEAYATRFAKDVEFFLSARAQELVAGGLLALFLPAVPDVLSNSDTVIGTELDLLGSCLMDMAKEGLVSEAKVDSFNLPLYYTSHKELKELIGRNEHFTIERMENLNNPKKHVILPKPSMRA</sequence>
<accession>A0A8T1Q339</accession>
<name>A0A8T1Q339_CARIL</name>
<organism evidence="1 2">
    <name type="scientific">Carya illinoinensis</name>
    <name type="common">Pecan</name>
    <dbReference type="NCBI Taxonomy" id="32201"/>
    <lineage>
        <taxon>Eukaryota</taxon>
        <taxon>Viridiplantae</taxon>
        <taxon>Streptophyta</taxon>
        <taxon>Embryophyta</taxon>
        <taxon>Tracheophyta</taxon>
        <taxon>Spermatophyta</taxon>
        <taxon>Magnoliopsida</taxon>
        <taxon>eudicotyledons</taxon>
        <taxon>Gunneridae</taxon>
        <taxon>Pentapetalae</taxon>
        <taxon>rosids</taxon>
        <taxon>fabids</taxon>
        <taxon>Fagales</taxon>
        <taxon>Juglandaceae</taxon>
        <taxon>Carya</taxon>
    </lineage>
</organism>
<evidence type="ECO:0008006" key="3">
    <source>
        <dbReference type="Google" id="ProtNLM"/>
    </source>
</evidence>
<dbReference type="GO" id="GO:0008168">
    <property type="term" value="F:methyltransferase activity"/>
    <property type="evidence" value="ECO:0007669"/>
    <property type="project" value="InterPro"/>
</dbReference>